<reference evidence="1 3" key="1">
    <citation type="submission" date="2015-11" db="EMBL/GenBank/DDBJ databases">
        <title>Genomic analysis of 38 Legionella species identifies large and diverse effector repertoires.</title>
        <authorList>
            <person name="Burstein D."/>
            <person name="Amaro F."/>
            <person name="Zusman T."/>
            <person name="Lifshitz Z."/>
            <person name="Cohen O."/>
            <person name="Gilbert J.A."/>
            <person name="Pupko T."/>
            <person name="Shuman H.A."/>
            <person name="Segal G."/>
        </authorList>
    </citation>
    <scope>NUCLEOTIDE SEQUENCE [LARGE SCALE GENOMIC DNA]</scope>
    <source>
        <strain evidence="1 3">CDC#72-OH-14</strain>
    </source>
</reference>
<keyword evidence="3" id="KW-1185">Reference proteome</keyword>
<dbReference type="Proteomes" id="UP000255316">
    <property type="component" value="Unassembled WGS sequence"/>
</dbReference>
<reference evidence="2 4" key="2">
    <citation type="submission" date="2018-06" db="EMBL/GenBank/DDBJ databases">
        <authorList>
            <consortium name="Pathogen Informatics"/>
            <person name="Doyle S."/>
        </authorList>
    </citation>
    <scope>NUCLEOTIDE SEQUENCE [LARGE SCALE GENOMIC DNA]</scope>
    <source>
        <strain evidence="2 4">NCTC12438</strain>
    </source>
</reference>
<proteinExistence type="predicted"/>
<gene>
    <name evidence="1" type="ORF">Lcin_0549</name>
    <name evidence="2" type="ORF">NCTC12438_00847</name>
</gene>
<name>A0A378IQG4_9GAMM</name>
<dbReference type="EMBL" id="UGNX01000001">
    <property type="protein sequence ID" value="STX34254.1"/>
    <property type="molecule type" value="Genomic_DNA"/>
</dbReference>
<dbReference type="AlphaFoldDB" id="A0A378IQG4"/>
<dbReference type="EMBL" id="LNXX01000006">
    <property type="protein sequence ID" value="KTC92639.1"/>
    <property type="molecule type" value="Genomic_DNA"/>
</dbReference>
<evidence type="ECO:0000313" key="3">
    <source>
        <dbReference type="Proteomes" id="UP000054854"/>
    </source>
</evidence>
<accession>A0A378IQG4</accession>
<evidence type="ECO:0000313" key="1">
    <source>
        <dbReference type="EMBL" id="KTC92639.1"/>
    </source>
</evidence>
<dbReference type="Proteomes" id="UP000054854">
    <property type="component" value="Unassembled WGS sequence"/>
</dbReference>
<organism evidence="2 4">
    <name type="scientific">Legionella cincinnatiensis</name>
    <dbReference type="NCBI Taxonomy" id="28085"/>
    <lineage>
        <taxon>Bacteria</taxon>
        <taxon>Pseudomonadati</taxon>
        <taxon>Pseudomonadota</taxon>
        <taxon>Gammaproteobacteria</taxon>
        <taxon>Legionellales</taxon>
        <taxon>Legionellaceae</taxon>
        <taxon>Legionella</taxon>
    </lineage>
</organism>
<sequence>MSGENLVYIEVRYRWVVRSIHCGNKKLHQNDGLIKCVLCFSEIHTNLLLWRYCADKITLTLFIAKRVQTLNIS</sequence>
<evidence type="ECO:0000313" key="4">
    <source>
        <dbReference type="Proteomes" id="UP000255316"/>
    </source>
</evidence>
<evidence type="ECO:0000313" key="2">
    <source>
        <dbReference type="EMBL" id="STX34254.1"/>
    </source>
</evidence>
<protein>
    <submittedName>
        <fullName evidence="2">Transposase (IS652)</fullName>
    </submittedName>
</protein>